<evidence type="ECO:0000313" key="2">
    <source>
        <dbReference type="EMBL" id="KZV50647.1"/>
    </source>
</evidence>
<organism evidence="2 3">
    <name type="scientific">Dorcoceras hygrometricum</name>
    <dbReference type="NCBI Taxonomy" id="472368"/>
    <lineage>
        <taxon>Eukaryota</taxon>
        <taxon>Viridiplantae</taxon>
        <taxon>Streptophyta</taxon>
        <taxon>Embryophyta</taxon>
        <taxon>Tracheophyta</taxon>
        <taxon>Spermatophyta</taxon>
        <taxon>Magnoliopsida</taxon>
        <taxon>eudicotyledons</taxon>
        <taxon>Gunneridae</taxon>
        <taxon>Pentapetalae</taxon>
        <taxon>asterids</taxon>
        <taxon>lamiids</taxon>
        <taxon>Lamiales</taxon>
        <taxon>Gesneriaceae</taxon>
        <taxon>Didymocarpoideae</taxon>
        <taxon>Trichosporeae</taxon>
        <taxon>Loxocarpinae</taxon>
        <taxon>Dorcoceras</taxon>
    </lineage>
</organism>
<feature type="region of interest" description="Disordered" evidence="1">
    <location>
        <begin position="1"/>
        <end position="73"/>
    </location>
</feature>
<protein>
    <submittedName>
        <fullName evidence="2">Uncharacterized protein</fullName>
    </submittedName>
</protein>
<gene>
    <name evidence="2" type="ORF">F511_15863</name>
</gene>
<accession>A0A2Z7CXE2</accession>
<name>A0A2Z7CXE2_9LAMI</name>
<proteinExistence type="predicted"/>
<keyword evidence="3" id="KW-1185">Reference proteome</keyword>
<dbReference type="Proteomes" id="UP000250235">
    <property type="component" value="Unassembled WGS sequence"/>
</dbReference>
<dbReference type="AlphaFoldDB" id="A0A2Z7CXE2"/>
<sequence length="73" mass="7323">MAGALPDGPPTHPVGPILTDHGVNRARMKENDPLKDSARRCAEKHAARGVPLPAYGSTAGRGFNPAGGAPGGG</sequence>
<feature type="compositionally biased region" description="Basic and acidic residues" evidence="1">
    <location>
        <begin position="27"/>
        <end position="46"/>
    </location>
</feature>
<evidence type="ECO:0000313" key="3">
    <source>
        <dbReference type="Proteomes" id="UP000250235"/>
    </source>
</evidence>
<dbReference type="EMBL" id="KQ992358">
    <property type="protein sequence ID" value="KZV50647.1"/>
    <property type="molecule type" value="Genomic_DNA"/>
</dbReference>
<evidence type="ECO:0000256" key="1">
    <source>
        <dbReference type="SAM" id="MobiDB-lite"/>
    </source>
</evidence>
<reference evidence="2 3" key="1">
    <citation type="journal article" date="2015" name="Proc. Natl. Acad. Sci. U.S.A.">
        <title>The resurrection genome of Boea hygrometrica: A blueprint for survival of dehydration.</title>
        <authorList>
            <person name="Xiao L."/>
            <person name="Yang G."/>
            <person name="Zhang L."/>
            <person name="Yang X."/>
            <person name="Zhao S."/>
            <person name="Ji Z."/>
            <person name="Zhou Q."/>
            <person name="Hu M."/>
            <person name="Wang Y."/>
            <person name="Chen M."/>
            <person name="Xu Y."/>
            <person name="Jin H."/>
            <person name="Xiao X."/>
            <person name="Hu G."/>
            <person name="Bao F."/>
            <person name="Hu Y."/>
            <person name="Wan P."/>
            <person name="Li L."/>
            <person name="Deng X."/>
            <person name="Kuang T."/>
            <person name="Xiang C."/>
            <person name="Zhu J.K."/>
            <person name="Oliver M.J."/>
            <person name="He Y."/>
        </authorList>
    </citation>
    <scope>NUCLEOTIDE SEQUENCE [LARGE SCALE GENOMIC DNA]</scope>
    <source>
        <strain evidence="3">cv. XS01</strain>
    </source>
</reference>